<dbReference type="InterPro" id="IPR050879">
    <property type="entry name" value="Acyltransferase_3"/>
</dbReference>
<protein>
    <recommendedName>
        <fullName evidence="2">Acyltransferase 3 domain-containing protein</fullName>
    </recommendedName>
</protein>
<dbReference type="Proteomes" id="UP001156629">
    <property type="component" value="Unassembled WGS sequence"/>
</dbReference>
<proteinExistence type="predicted"/>
<dbReference type="PANTHER" id="PTHR23028:SF53">
    <property type="entry name" value="ACYL_TRANSF_3 DOMAIN-CONTAINING PROTEIN"/>
    <property type="match status" value="1"/>
</dbReference>
<keyword evidence="1" id="KW-0812">Transmembrane</keyword>
<dbReference type="GeneID" id="76196274"/>
<dbReference type="InterPro" id="IPR002656">
    <property type="entry name" value="Acyl_transf_3_dom"/>
</dbReference>
<evidence type="ECO:0000313" key="4">
    <source>
        <dbReference type="Proteomes" id="UP001156629"/>
    </source>
</evidence>
<keyword evidence="1" id="KW-1133">Transmembrane helix</keyword>
<evidence type="ECO:0000256" key="1">
    <source>
        <dbReference type="SAM" id="Phobius"/>
    </source>
</evidence>
<dbReference type="PANTHER" id="PTHR23028">
    <property type="entry name" value="ACETYLTRANSFERASE"/>
    <property type="match status" value="1"/>
</dbReference>
<feature type="transmembrane region" description="Helical" evidence="1">
    <location>
        <begin position="221"/>
        <end position="238"/>
    </location>
</feature>
<feature type="domain" description="Acyltransferase 3" evidence="2">
    <location>
        <begin position="12"/>
        <end position="204"/>
    </location>
</feature>
<feature type="transmembrane region" description="Helical" evidence="1">
    <location>
        <begin position="98"/>
        <end position="117"/>
    </location>
</feature>
<name>A0ABQ5WV15_9PROT</name>
<evidence type="ECO:0000313" key="3">
    <source>
        <dbReference type="EMBL" id="GLQ66725.1"/>
    </source>
</evidence>
<reference evidence="4" key="1">
    <citation type="journal article" date="2019" name="Int. J. Syst. Evol. Microbiol.">
        <title>The Global Catalogue of Microorganisms (GCM) 10K type strain sequencing project: providing services to taxonomists for standard genome sequencing and annotation.</title>
        <authorList>
            <consortium name="The Broad Institute Genomics Platform"/>
            <consortium name="The Broad Institute Genome Sequencing Center for Infectious Disease"/>
            <person name="Wu L."/>
            <person name="Ma J."/>
        </authorList>
    </citation>
    <scope>NUCLEOTIDE SEQUENCE [LARGE SCALE GENOMIC DNA]</scope>
    <source>
        <strain evidence="4">NBRC 3266</strain>
    </source>
</reference>
<feature type="transmembrane region" description="Helical" evidence="1">
    <location>
        <begin position="20"/>
        <end position="49"/>
    </location>
</feature>
<keyword evidence="4" id="KW-1185">Reference proteome</keyword>
<evidence type="ECO:0000259" key="2">
    <source>
        <dbReference type="Pfam" id="PF01757"/>
    </source>
</evidence>
<feature type="transmembrane region" description="Helical" evidence="1">
    <location>
        <begin position="158"/>
        <end position="178"/>
    </location>
</feature>
<sequence>MQTVTTGAQRNPGIDLLRGLSIILVVIHHLALRIPLMHTGLAVVFPALLLKALTWDGAKGVKIFFVISGFLITDHTMRRWGSLGGINIFAFSGRRACRILPCLLVLLGVLAALNLLGAPDFLFHHEGQTLPGAIFAALFMHLNLYETRTNYLPPNWDVLWSLSVEELFYLAFPILCLLSGRAPKLIGSRLLVCIFALLALSLPFAEWQLRDASEIWQDEAYGPGISAIAMGVCTALLAHQIPPAMFARLTPWLG</sequence>
<feature type="transmembrane region" description="Helical" evidence="1">
    <location>
        <begin position="129"/>
        <end position="146"/>
    </location>
</feature>
<organism evidence="3 4">
    <name type="scientific">Gluconobacter kondonii</name>
    <dbReference type="NCBI Taxonomy" id="941463"/>
    <lineage>
        <taxon>Bacteria</taxon>
        <taxon>Pseudomonadati</taxon>
        <taxon>Pseudomonadota</taxon>
        <taxon>Alphaproteobacteria</taxon>
        <taxon>Acetobacterales</taxon>
        <taxon>Acetobacteraceae</taxon>
        <taxon>Gluconobacter</taxon>
    </lineage>
</organism>
<feature type="transmembrane region" description="Helical" evidence="1">
    <location>
        <begin position="190"/>
        <end position="209"/>
    </location>
</feature>
<accession>A0ABQ5WV15</accession>
<comment type="caution">
    <text evidence="3">The sequence shown here is derived from an EMBL/GenBank/DDBJ whole genome shotgun (WGS) entry which is preliminary data.</text>
</comment>
<keyword evidence="1" id="KW-0472">Membrane</keyword>
<dbReference type="Pfam" id="PF01757">
    <property type="entry name" value="Acyl_transf_3"/>
    <property type="match status" value="1"/>
</dbReference>
<dbReference type="RefSeq" id="WP_244901457.1">
    <property type="nucleotide sequence ID" value="NZ_BEWP01000013.1"/>
</dbReference>
<dbReference type="EMBL" id="BSNV01000027">
    <property type="protein sequence ID" value="GLQ66725.1"/>
    <property type="molecule type" value="Genomic_DNA"/>
</dbReference>
<gene>
    <name evidence="3" type="ORF">GCM10007870_23100</name>
</gene>